<dbReference type="InterPro" id="IPR013264">
    <property type="entry name" value="DNAG_N"/>
</dbReference>
<keyword evidence="5" id="KW-1185">Reference proteome</keyword>
<keyword evidence="1 3" id="KW-0863">Zinc-finger</keyword>
<feature type="zinc finger region" description="CHC2-type" evidence="1 3">
    <location>
        <begin position="37"/>
        <end position="61"/>
    </location>
</feature>
<dbReference type="Gene3D" id="1.20.50.20">
    <property type="entry name" value="DnaG, RNA polymerase domain, helical bundle"/>
    <property type="match status" value="1"/>
</dbReference>
<keyword evidence="1" id="KW-0238">DNA-binding</keyword>
<evidence type="ECO:0000313" key="4">
    <source>
        <dbReference type="EMBL" id="SFM59439.1"/>
    </source>
</evidence>
<reference evidence="4 5" key="1">
    <citation type="submission" date="2016-10" db="EMBL/GenBank/DDBJ databases">
        <authorList>
            <person name="de Groot N.N."/>
        </authorList>
    </citation>
    <scope>NUCLEOTIDE SEQUENCE [LARGE SCALE GENOMIC DNA]</scope>
    <source>
        <strain evidence="4 5">Nm146</strain>
    </source>
</reference>
<evidence type="ECO:0000313" key="5">
    <source>
        <dbReference type="Proteomes" id="UP000199561"/>
    </source>
</evidence>
<keyword evidence="1 2" id="KW-0548">Nucleotidyltransferase</keyword>
<dbReference type="PROSITE" id="PS50880">
    <property type="entry name" value="TOPRIM"/>
    <property type="match status" value="1"/>
</dbReference>
<dbReference type="InterPro" id="IPR006171">
    <property type="entry name" value="TOPRIM_dom"/>
</dbReference>
<dbReference type="GO" id="GO:1990077">
    <property type="term" value="C:primosome complex"/>
    <property type="evidence" value="ECO:0007669"/>
    <property type="project" value="UniProtKB-KW"/>
</dbReference>
<name>A0A1I4S4R7_9PROT</name>
<keyword evidence="1 2" id="KW-0808">Transferase</keyword>
<comment type="subunit">
    <text evidence="1">Monomer. Interacts with DnaB.</text>
</comment>
<dbReference type="CDD" id="cd03364">
    <property type="entry name" value="TOPRIM_DnaG_primases"/>
    <property type="match status" value="1"/>
</dbReference>
<dbReference type="EMBL" id="FOUF01000022">
    <property type="protein sequence ID" value="SFM59439.1"/>
    <property type="molecule type" value="Genomic_DNA"/>
</dbReference>
<dbReference type="FunFam" id="3.40.1360.10:FF:000002">
    <property type="entry name" value="DNA primase"/>
    <property type="match status" value="1"/>
</dbReference>
<dbReference type="InterPro" id="IPR050219">
    <property type="entry name" value="DnaG_primase"/>
</dbReference>
<dbReference type="InterPro" id="IPR013173">
    <property type="entry name" value="DNA_primase_DnaG_DnaB-bd_dom"/>
</dbReference>
<dbReference type="NCBIfam" id="TIGR01391">
    <property type="entry name" value="dnaG"/>
    <property type="match status" value="1"/>
</dbReference>
<dbReference type="SUPFAM" id="SSF56731">
    <property type="entry name" value="DNA primase core"/>
    <property type="match status" value="1"/>
</dbReference>
<dbReference type="SUPFAM" id="SSF117023">
    <property type="entry name" value="DNA primase DnaG, C-terminal domain"/>
    <property type="match status" value="1"/>
</dbReference>
<keyword evidence="1 2" id="KW-0240">DNA-directed RNA polymerase</keyword>
<comment type="function">
    <text evidence="1 2">RNA polymerase that catalyzes the synthesis of short RNA molecules used as primers for DNA polymerase during DNA replication.</text>
</comment>
<evidence type="ECO:0000256" key="2">
    <source>
        <dbReference type="PIRNR" id="PIRNR002811"/>
    </source>
</evidence>
<dbReference type="AlphaFoldDB" id="A0A1I4S4R7"/>
<dbReference type="Gene3D" id="3.90.980.10">
    <property type="entry name" value="DNA primase, catalytic core, N-terminal domain"/>
    <property type="match status" value="1"/>
</dbReference>
<comment type="catalytic activity">
    <reaction evidence="1">
        <text>ssDNA + n NTP = ssDNA/pppN(pN)n-1 hybrid + (n-1) diphosphate.</text>
        <dbReference type="EC" id="2.7.7.101"/>
    </reaction>
</comment>
<dbReference type="Gene3D" id="1.10.860.10">
    <property type="entry name" value="DNAb Helicase, Chain A"/>
    <property type="match status" value="1"/>
</dbReference>
<dbReference type="FunFam" id="3.90.580.10:FF:000001">
    <property type="entry name" value="DNA primase"/>
    <property type="match status" value="1"/>
</dbReference>
<accession>A0A1I4S4R7</accession>
<dbReference type="Pfam" id="PF08278">
    <property type="entry name" value="DnaG_DnaB_bind"/>
    <property type="match status" value="1"/>
</dbReference>
<dbReference type="Pfam" id="PF01807">
    <property type="entry name" value="Zn_ribbon_DnaG"/>
    <property type="match status" value="1"/>
</dbReference>
<dbReference type="FunFam" id="3.90.980.10:FF:000001">
    <property type="entry name" value="DNA primase"/>
    <property type="match status" value="1"/>
</dbReference>
<dbReference type="STRING" id="52442.SAMN05421880_12257"/>
<dbReference type="GO" id="GO:0006269">
    <property type="term" value="P:DNA replication, synthesis of primer"/>
    <property type="evidence" value="ECO:0007669"/>
    <property type="project" value="UniProtKB-UniRule"/>
</dbReference>
<dbReference type="SUPFAM" id="SSF57783">
    <property type="entry name" value="Zinc beta-ribbon"/>
    <property type="match status" value="1"/>
</dbReference>
<dbReference type="PANTHER" id="PTHR30313:SF2">
    <property type="entry name" value="DNA PRIMASE"/>
    <property type="match status" value="1"/>
</dbReference>
<comment type="domain">
    <text evidence="1">Contains an N-terminal zinc-binding domain, a central core domain that contains the primase activity, and a C-terminal DnaB-binding domain.</text>
</comment>
<keyword evidence="1 2" id="KW-0639">Primosome</keyword>
<dbReference type="SMART" id="SM00493">
    <property type="entry name" value="TOPRIM"/>
    <property type="match status" value="1"/>
</dbReference>
<dbReference type="Proteomes" id="UP000199561">
    <property type="component" value="Unassembled WGS sequence"/>
</dbReference>
<dbReference type="InterPro" id="IPR037068">
    <property type="entry name" value="DNA_primase_core_N_sf"/>
</dbReference>
<keyword evidence="1 2" id="KW-0235">DNA replication</keyword>
<gene>
    <name evidence="1" type="primary">dnaG</name>
    <name evidence="4" type="ORF">SAMN05421880_12257</name>
</gene>
<dbReference type="InterPro" id="IPR002694">
    <property type="entry name" value="Znf_CHC2"/>
</dbReference>
<dbReference type="GO" id="GO:0003899">
    <property type="term" value="F:DNA-directed RNA polymerase activity"/>
    <property type="evidence" value="ECO:0007669"/>
    <property type="project" value="UniProtKB-UniRule"/>
</dbReference>
<dbReference type="InterPro" id="IPR019475">
    <property type="entry name" value="DNA_primase_DnaB-bd"/>
</dbReference>
<dbReference type="Pfam" id="PF10410">
    <property type="entry name" value="DnaB_bind"/>
    <property type="match status" value="1"/>
</dbReference>
<keyword evidence="1 2" id="KW-0804">Transcription</keyword>
<dbReference type="PIRSF" id="PIRSF002811">
    <property type="entry name" value="DnaG"/>
    <property type="match status" value="1"/>
</dbReference>
<dbReference type="HAMAP" id="MF_00974">
    <property type="entry name" value="DNA_primase_DnaG"/>
    <property type="match status" value="1"/>
</dbReference>
<dbReference type="Pfam" id="PF08275">
    <property type="entry name" value="DNAG_N"/>
    <property type="match status" value="1"/>
</dbReference>
<dbReference type="RefSeq" id="WP_090670511.1">
    <property type="nucleotide sequence ID" value="NZ_FOUF01000022.1"/>
</dbReference>
<dbReference type="InterPro" id="IPR030846">
    <property type="entry name" value="DnaG_bac"/>
</dbReference>
<protein>
    <recommendedName>
        <fullName evidence="1 2">DNA primase</fullName>
        <ecNumber evidence="1">2.7.7.101</ecNumber>
    </recommendedName>
</protein>
<dbReference type="InterPro" id="IPR016136">
    <property type="entry name" value="DNA_helicase_N/primase_C"/>
</dbReference>
<dbReference type="Gene3D" id="3.90.580.10">
    <property type="entry name" value="Zinc finger, CHC2-type domain"/>
    <property type="match status" value="1"/>
</dbReference>
<dbReference type="GO" id="GO:0003677">
    <property type="term" value="F:DNA binding"/>
    <property type="evidence" value="ECO:0007669"/>
    <property type="project" value="UniProtKB-KW"/>
</dbReference>
<dbReference type="SMART" id="SM00766">
    <property type="entry name" value="DnaG_DnaB_bind"/>
    <property type="match status" value="1"/>
</dbReference>
<dbReference type="GO" id="GO:0005737">
    <property type="term" value="C:cytoplasm"/>
    <property type="evidence" value="ECO:0007669"/>
    <property type="project" value="TreeGrafter"/>
</dbReference>
<dbReference type="EC" id="2.7.7.101" evidence="1"/>
<proteinExistence type="inferred from homology"/>
<sequence length="599" mass="67760">MITQSFIQELLNRIDIVDVVGRYVPLKKVGSNFSACCPFHEEKTPSFTVSPVKQFFHCFGCGKHGDAINFLMEHNGISFVSAVEQLAAHVGLRVPERQDLMHAHSHESRVSVAKSENEQDQADDSMLRMVESMRKAAQYYCRQLKNAEHAVAYLKERGLTGEIAARFGIGYAPAERRNLAEVFTDYALNQVDNVLVKTGLVVIGDNGKCYDRFRNRIMFPILDHKGNIIGFGGRVVGSGQPKYLNSPETPLFTKGRELYNLFAASKAIRKAGRVLVVEGYMDVVMLAQHGLDYAVATLGTATTPYHIQKLLRQTDEVIFCFDGDGAGRKAAWRALENSLGQLKDGKHIYFLFLPENEDPDSYIRKFGRASFEILFKKMLPLSEFFYNELCARVELQTSEGRAGLAHLAKPLLAQINAPILAHMMFKRLSQLTQINQNDLEGLLQFKRKDAFRQPNLKTKRPQPASPYRRLMQLILYKPAYVEKVDKTLFMGGDKQKDEVKLLMQIVDLFKKHPLSDLENMTFSSIVSFFSNDPNYKLLEEVGSEMSLWDGSIDIEAEFAGIVLRILEMQRKQRMAVLQSKPLGLLTAEEKLELQQLALS</sequence>
<dbReference type="GO" id="GO:0008270">
    <property type="term" value="F:zinc ion binding"/>
    <property type="evidence" value="ECO:0007669"/>
    <property type="project" value="UniProtKB-UniRule"/>
</dbReference>
<dbReference type="Gene3D" id="3.40.1360.10">
    <property type="match status" value="1"/>
</dbReference>
<evidence type="ECO:0000256" key="3">
    <source>
        <dbReference type="PIRSR" id="PIRSR002811-1"/>
    </source>
</evidence>
<keyword evidence="1 2" id="KW-0862">Zinc</keyword>
<dbReference type="InterPro" id="IPR034151">
    <property type="entry name" value="TOPRIM_DnaG_bac"/>
</dbReference>
<dbReference type="PANTHER" id="PTHR30313">
    <property type="entry name" value="DNA PRIMASE"/>
    <property type="match status" value="1"/>
</dbReference>
<evidence type="ECO:0000256" key="1">
    <source>
        <dbReference type="HAMAP-Rule" id="MF_00974"/>
    </source>
</evidence>
<comment type="cofactor">
    <cofactor evidence="1 2 3">
        <name>Zn(2+)</name>
        <dbReference type="ChEBI" id="CHEBI:29105"/>
    </cofactor>
    <text evidence="1 2 3">Binds 1 zinc ion per monomer.</text>
</comment>
<keyword evidence="1 2" id="KW-0479">Metal-binding</keyword>
<organism evidence="4 5">
    <name type="scientific">Nitrosomonas nitrosa</name>
    <dbReference type="NCBI Taxonomy" id="52442"/>
    <lineage>
        <taxon>Bacteria</taxon>
        <taxon>Pseudomonadati</taxon>
        <taxon>Pseudomonadota</taxon>
        <taxon>Betaproteobacteria</taxon>
        <taxon>Nitrosomonadales</taxon>
        <taxon>Nitrosomonadaceae</taxon>
        <taxon>Nitrosomonas</taxon>
    </lineage>
</organism>
<dbReference type="InterPro" id="IPR036977">
    <property type="entry name" value="DNA_primase_Znf_CHC2"/>
</dbReference>
<dbReference type="GO" id="GO:0000428">
    <property type="term" value="C:DNA-directed RNA polymerase complex"/>
    <property type="evidence" value="ECO:0007669"/>
    <property type="project" value="UniProtKB-KW"/>
</dbReference>
<dbReference type="InterPro" id="IPR006295">
    <property type="entry name" value="DNA_primase_DnaG"/>
</dbReference>
<dbReference type="Pfam" id="PF13662">
    <property type="entry name" value="Toprim_4"/>
    <property type="match status" value="1"/>
</dbReference>
<dbReference type="SMART" id="SM00400">
    <property type="entry name" value="ZnF_CHCC"/>
    <property type="match status" value="1"/>
</dbReference>
<comment type="similarity">
    <text evidence="1 2">Belongs to the DnaG primase family.</text>
</comment>